<dbReference type="Pfam" id="PF00144">
    <property type="entry name" value="Beta-lactamase"/>
    <property type="match status" value="1"/>
</dbReference>
<dbReference type="InterPro" id="IPR050491">
    <property type="entry name" value="AmpC-like"/>
</dbReference>
<dbReference type="AlphaFoldDB" id="A0A644XJ16"/>
<feature type="domain" description="Beta-lactamase-related" evidence="3">
    <location>
        <begin position="12"/>
        <end position="326"/>
    </location>
</feature>
<organism evidence="4">
    <name type="scientific">bioreactor metagenome</name>
    <dbReference type="NCBI Taxonomy" id="1076179"/>
    <lineage>
        <taxon>unclassified sequences</taxon>
        <taxon>metagenomes</taxon>
        <taxon>ecological metagenomes</taxon>
    </lineage>
</organism>
<dbReference type="PANTHER" id="PTHR46825">
    <property type="entry name" value="D-ALANYL-D-ALANINE-CARBOXYPEPTIDASE/ENDOPEPTIDASE AMPH"/>
    <property type="match status" value="1"/>
</dbReference>
<comment type="caution">
    <text evidence="4">The sequence shown here is derived from an EMBL/GenBank/DDBJ whole genome shotgun (WGS) entry which is preliminary data.</text>
</comment>
<keyword evidence="2" id="KW-0472">Membrane</keyword>
<dbReference type="SUPFAM" id="SSF56601">
    <property type="entry name" value="beta-lactamase/transpeptidase-like"/>
    <property type="match status" value="1"/>
</dbReference>
<gene>
    <name evidence="4" type="primary">pbpE_5</name>
    <name evidence="4" type="ORF">SDC9_60573</name>
</gene>
<evidence type="ECO:0000256" key="2">
    <source>
        <dbReference type="ARBA" id="ARBA00023136"/>
    </source>
</evidence>
<evidence type="ECO:0000259" key="3">
    <source>
        <dbReference type="Pfam" id="PF00144"/>
    </source>
</evidence>
<proteinExistence type="predicted"/>
<dbReference type="PANTHER" id="PTHR46825:SF11">
    <property type="entry name" value="PENICILLIN-BINDING PROTEIN 4"/>
    <property type="match status" value="1"/>
</dbReference>
<dbReference type="GO" id="GO:0016020">
    <property type="term" value="C:membrane"/>
    <property type="evidence" value="ECO:0007669"/>
    <property type="project" value="UniProtKB-SubCell"/>
</dbReference>
<sequence length="343" mass="38980">MENKDINKILQKINEINDFSGVVLVKENKNIVFKNAFGYADISNKIKNNIDTRFGIASGAKLFTAIGICKLIDSGIITFDALLKDCIDVEFPYFDERITIHHLLTHTSGIPDYFDENTMSDFSELWEKTPMYLLRKPKDFIPMFKNSAIMFNPGEKFHYNNAAFIILALVIENLTKLSFVKFIKENILDALGMKDSGYFSLDMLPKNCAYGYIMNKDGKFKSNIYSIPVIGGGDGGIFVTAEDISKLWNRLLSFNFLSEETTKKLLTPYIHVHNDVYYGYGVWIVKKEDNILKYYITGSDPGVSFMSSVYPNAQIEVTCLSNKEFGPYDISRCVESIIKNIGK</sequence>
<dbReference type="Gene3D" id="3.40.710.10">
    <property type="entry name" value="DD-peptidase/beta-lactamase superfamily"/>
    <property type="match status" value="1"/>
</dbReference>
<accession>A0A644XJ16</accession>
<dbReference type="EMBL" id="VSSQ01002242">
    <property type="protein sequence ID" value="MPM14213.1"/>
    <property type="molecule type" value="Genomic_DNA"/>
</dbReference>
<comment type="subcellular location">
    <subcellularLocation>
        <location evidence="1">Membrane</location>
    </subcellularLocation>
</comment>
<name>A0A644XJ16_9ZZZZ</name>
<reference evidence="4" key="1">
    <citation type="submission" date="2019-08" db="EMBL/GenBank/DDBJ databases">
        <authorList>
            <person name="Kucharzyk K."/>
            <person name="Murdoch R.W."/>
            <person name="Higgins S."/>
            <person name="Loffler F."/>
        </authorList>
    </citation>
    <scope>NUCLEOTIDE SEQUENCE</scope>
</reference>
<evidence type="ECO:0000313" key="4">
    <source>
        <dbReference type="EMBL" id="MPM14213.1"/>
    </source>
</evidence>
<dbReference type="InterPro" id="IPR001466">
    <property type="entry name" value="Beta-lactam-related"/>
</dbReference>
<evidence type="ECO:0000256" key="1">
    <source>
        <dbReference type="ARBA" id="ARBA00004370"/>
    </source>
</evidence>
<protein>
    <submittedName>
        <fullName evidence="4">Penicillin-binding protein 4</fullName>
    </submittedName>
</protein>
<dbReference type="InterPro" id="IPR012338">
    <property type="entry name" value="Beta-lactam/transpept-like"/>
</dbReference>